<dbReference type="Pfam" id="PF13318">
    <property type="entry name" value="AtzG-like"/>
    <property type="match status" value="1"/>
</dbReference>
<proteinExistence type="predicted"/>
<gene>
    <name evidence="1" type="ORF">FRE64_05795</name>
</gene>
<dbReference type="OrthoDB" id="532581at2"/>
<name>A0A5B8NTT7_9CHRO</name>
<evidence type="ECO:0000313" key="1">
    <source>
        <dbReference type="EMBL" id="QDZ41460.1"/>
    </source>
</evidence>
<dbReference type="InterPro" id="IPR025148">
    <property type="entry name" value="AtzG-like"/>
</dbReference>
<dbReference type="AlphaFoldDB" id="A0A5B8NTT7"/>
<organism evidence="1 2">
    <name type="scientific">Euhalothece natronophila Z-M001</name>
    <dbReference type="NCBI Taxonomy" id="522448"/>
    <lineage>
        <taxon>Bacteria</taxon>
        <taxon>Bacillati</taxon>
        <taxon>Cyanobacteriota</taxon>
        <taxon>Cyanophyceae</taxon>
        <taxon>Oscillatoriophycideae</taxon>
        <taxon>Chroococcales</taxon>
        <taxon>Halothecacae</taxon>
        <taxon>Halothece cluster</taxon>
        <taxon>Euhalothece</taxon>
    </lineage>
</organism>
<evidence type="ECO:0000313" key="2">
    <source>
        <dbReference type="Proteomes" id="UP000318453"/>
    </source>
</evidence>
<protein>
    <submittedName>
        <fullName evidence="1">DUF4089 domain-containing protein</fullName>
    </submittedName>
</protein>
<dbReference type="EMBL" id="CP042326">
    <property type="protein sequence ID" value="QDZ41460.1"/>
    <property type="molecule type" value="Genomic_DNA"/>
</dbReference>
<dbReference type="KEGG" id="enn:FRE64_05795"/>
<accession>A0A5B8NTT7</accession>
<dbReference type="Proteomes" id="UP000318453">
    <property type="component" value="Chromosome"/>
</dbReference>
<reference evidence="1" key="1">
    <citation type="submission" date="2019-08" db="EMBL/GenBank/DDBJ databases">
        <title>Carotenoids and Carotenoid Binding Proteins in the Halophilic Cyanobacterium Euhalothece sp. ZM00.</title>
        <authorList>
            <person name="Cho S.M."/>
            <person name="Song J.Y."/>
            <person name="Park Y.-I."/>
        </authorList>
    </citation>
    <scope>NUCLEOTIDE SEQUENCE [LARGE SCALE GENOMIC DNA]</scope>
    <source>
        <strain evidence="1">Z-M001</strain>
    </source>
</reference>
<sequence length="65" mass="7197">MGDNQSSQWDYAAYVEQTAQLLGIEIPEAYQQGVVENMAQLSAIAQQVMEFPLPPNTEIAPVFKP</sequence>
<keyword evidence="2" id="KW-1185">Reference proteome</keyword>